<keyword evidence="2" id="KW-1133">Transmembrane helix</keyword>
<dbReference type="Proteomes" id="UP000053647">
    <property type="component" value="Unassembled WGS sequence"/>
</dbReference>
<feature type="compositionally biased region" description="Basic and acidic residues" evidence="1">
    <location>
        <begin position="91"/>
        <end position="113"/>
    </location>
</feature>
<organism evidence="3 4">
    <name type="scientific">Paxillus involutus ATCC 200175</name>
    <dbReference type="NCBI Taxonomy" id="664439"/>
    <lineage>
        <taxon>Eukaryota</taxon>
        <taxon>Fungi</taxon>
        <taxon>Dikarya</taxon>
        <taxon>Basidiomycota</taxon>
        <taxon>Agaricomycotina</taxon>
        <taxon>Agaricomycetes</taxon>
        <taxon>Agaricomycetidae</taxon>
        <taxon>Boletales</taxon>
        <taxon>Paxilineae</taxon>
        <taxon>Paxillaceae</taxon>
        <taxon>Paxillus</taxon>
    </lineage>
</organism>
<evidence type="ECO:0000256" key="2">
    <source>
        <dbReference type="SAM" id="Phobius"/>
    </source>
</evidence>
<proteinExistence type="predicted"/>
<dbReference type="AlphaFoldDB" id="A0A0C9TED1"/>
<gene>
    <name evidence="3" type="ORF">PAXINDRAFT_170063</name>
</gene>
<evidence type="ECO:0000313" key="4">
    <source>
        <dbReference type="Proteomes" id="UP000053647"/>
    </source>
</evidence>
<keyword evidence="2" id="KW-0472">Membrane</keyword>
<accession>A0A0C9TED1</accession>
<evidence type="ECO:0000313" key="3">
    <source>
        <dbReference type="EMBL" id="KIJ13955.1"/>
    </source>
</evidence>
<dbReference type="HOGENOM" id="CLU_1982454_0_0_1"/>
<dbReference type="OrthoDB" id="2690545at2759"/>
<reference evidence="4" key="2">
    <citation type="submission" date="2015-01" db="EMBL/GenBank/DDBJ databases">
        <title>Evolutionary Origins and Diversification of the Mycorrhizal Mutualists.</title>
        <authorList>
            <consortium name="DOE Joint Genome Institute"/>
            <consortium name="Mycorrhizal Genomics Consortium"/>
            <person name="Kohler A."/>
            <person name="Kuo A."/>
            <person name="Nagy L.G."/>
            <person name="Floudas D."/>
            <person name="Copeland A."/>
            <person name="Barry K.W."/>
            <person name="Cichocki N."/>
            <person name="Veneault-Fourrey C."/>
            <person name="LaButti K."/>
            <person name="Lindquist E.A."/>
            <person name="Lipzen A."/>
            <person name="Lundell T."/>
            <person name="Morin E."/>
            <person name="Murat C."/>
            <person name="Riley R."/>
            <person name="Ohm R."/>
            <person name="Sun H."/>
            <person name="Tunlid A."/>
            <person name="Henrissat B."/>
            <person name="Grigoriev I.V."/>
            <person name="Hibbett D.S."/>
            <person name="Martin F."/>
        </authorList>
    </citation>
    <scope>NUCLEOTIDE SEQUENCE [LARGE SCALE GENOMIC DNA]</scope>
    <source>
        <strain evidence="4">ATCC 200175</strain>
    </source>
</reference>
<protein>
    <submittedName>
        <fullName evidence="3">Uncharacterized protein</fullName>
    </submittedName>
</protein>
<keyword evidence="2" id="KW-0812">Transmembrane</keyword>
<dbReference type="EMBL" id="KN819347">
    <property type="protein sequence ID" value="KIJ13955.1"/>
    <property type="molecule type" value="Genomic_DNA"/>
</dbReference>
<feature type="region of interest" description="Disordered" evidence="1">
    <location>
        <begin position="77"/>
        <end position="113"/>
    </location>
</feature>
<keyword evidence="4" id="KW-1185">Reference proteome</keyword>
<feature type="transmembrane region" description="Helical" evidence="2">
    <location>
        <begin position="35"/>
        <end position="56"/>
    </location>
</feature>
<reference evidence="3 4" key="1">
    <citation type="submission" date="2014-06" db="EMBL/GenBank/DDBJ databases">
        <authorList>
            <consortium name="DOE Joint Genome Institute"/>
            <person name="Kuo A."/>
            <person name="Kohler A."/>
            <person name="Nagy L.G."/>
            <person name="Floudas D."/>
            <person name="Copeland A."/>
            <person name="Barry K.W."/>
            <person name="Cichocki N."/>
            <person name="Veneault-Fourrey C."/>
            <person name="LaButti K."/>
            <person name="Lindquist E.A."/>
            <person name="Lipzen A."/>
            <person name="Lundell T."/>
            <person name="Morin E."/>
            <person name="Murat C."/>
            <person name="Sun H."/>
            <person name="Tunlid A."/>
            <person name="Henrissat B."/>
            <person name="Grigoriev I.V."/>
            <person name="Hibbett D.S."/>
            <person name="Martin F."/>
            <person name="Nordberg H.P."/>
            <person name="Cantor M.N."/>
            <person name="Hua S.X."/>
        </authorList>
    </citation>
    <scope>NUCLEOTIDE SEQUENCE [LARGE SCALE GENOMIC DNA]</scope>
    <source>
        <strain evidence="3 4">ATCC 200175</strain>
    </source>
</reference>
<evidence type="ECO:0000256" key="1">
    <source>
        <dbReference type="SAM" id="MobiDB-lite"/>
    </source>
</evidence>
<name>A0A0C9TED1_PAXIN</name>
<sequence length="113" mass="12573">MGDLLYSLFLLPAFFTIESTRTALWASRATVDGPLSVLSVLLTAIALAPVWIVLSYSAMAAWLPVRAVLWVAGIGREGPKKQSPAATARWYESKAARRRGETQVEERRGRLWR</sequence>